<accession>A0AA40KA90</accession>
<proteinExistence type="predicted"/>
<organism evidence="1 2">
    <name type="scientific">Schizothecium vesticola</name>
    <dbReference type="NCBI Taxonomy" id="314040"/>
    <lineage>
        <taxon>Eukaryota</taxon>
        <taxon>Fungi</taxon>
        <taxon>Dikarya</taxon>
        <taxon>Ascomycota</taxon>
        <taxon>Pezizomycotina</taxon>
        <taxon>Sordariomycetes</taxon>
        <taxon>Sordariomycetidae</taxon>
        <taxon>Sordariales</taxon>
        <taxon>Schizotheciaceae</taxon>
        <taxon>Schizothecium</taxon>
    </lineage>
</organism>
<evidence type="ECO:0000313" key="1">
    <source>
        <dbReference type="EMBL" id="KAK0751426.1"/>
    </source>
</evidence>
<protein>
    <submittedName>
        <fullName evidence="1">Uncharacterized protein</fullName>
    </submittedName>
</protein>
<name>A0AA40KA90_9PEZI</name>
<keyword evidence="2" id="KW-1185">Reference proteome</keyword>
<dbReference type="EMBL" id="JAUKUD010000002">
    <property type="protein sequence ID" value="KAK0751426.1"/>
    <property type="molecule type" value="Genomic_DNA"/>
</dbReference>
<dbReference type="Proteomes" id="UP001172155">
    <property type="component" value="Unassembled WGS sequence"/>
</dbReference>
<reference evidence="1" key="1">
    <citation type="submission" date="2023-06" db="EMBL/GenBank/DDBJ databases">
        <title>Genome-scale phylogeny and comparative genomics of the fungal order Sordariales.</title>
        <authorList>
            <consortium name="Lawrence Berkeley National Laboratory"/>
            <person name="Hensen N."/>
            <person name="Bonometti L."/>
            <person name="Westerberg I."/>
            <person name="Brannstrom I.O."/>
            <person name="Guillou S."/>
            <person name="Cros-Aarteil S."/>
            <person name="Calhoun S."/>
            <person name="Haridas S."/>
            <person name="Kuo A."/>
            <person name="Mondo S."/>
            <person name="Pangilinan J."/>
            <person name="Riley R."/>
            <person name="LaButti K."/>
            <person name="Andreopoulos B."/>
            <person name="Lipzen A."/>
            <person name="Chen C."/>
            <person name="Yanf M."/>
            <person name="Daum C."/>
            <person name="Ng V."/>
            <person name="Clum A."/>
            <person name="Steindorff A."/>
            <person name="Ohm R."/>
            <person name="Martin F."/>
            <person name="Silar P."/>
            <person name="Natvig D."/>
            <person name="Lalanne C."/>
            <person name="Gautier V."/>
            <person name="Ament-velasquez S.L."/>
            <person name="Kruys A."/>
            <person name="Hutchinson M.I."/>
            <person name="Powell A.J."/>
            <person name="Barry K."/>
            <person name="Miller A.N."/>
            <person name="Grigoriev I.V."/>
            <person name="Debuchy R."/>
            <person name="Gladieux P."/>
            <person name="Thoren M.H."/>
            <person name="Johannesson H."/>
        </authorList>
    </citation>
    <scope>NUCLEOTIDE SEQUENCE</scope>
    <source>
        <strain evidence="1">SMH3187-1</strain>
    </source>
</reference>
<dbReference type="AlphaFoldDB" id="A0AA40KA90"/>
<sequence length="262" mass="29308">MDAGISESGLIASAFGKDVQDVGTIVQTFDFSKTAGNLNDFLQCDLAPSFGSLNKTTIKELDDELKVMIAATLKQLAKVQERSWQDVLATMSQNALMEPEGAQVARADKLVKEGTNEFKSDGTSQAGIVREVHTWFTNLIKDEDVMMSTKFDIEVLGKIVALTGATIDNLRSLFARDDYYERAVVDIAVLRFPDVEQPYFKLYRIKLTAWLDSTRILFHQVDKSGINGEYHCRKFKPRESVIKALSGENFRKAVATAEDMFE</sequence>
<gene>
    <name evidence="1" type="ORF">B0T18DRAFT_68282</name>
</gene>
<comment type="caution">
    <text evidence="1">The sequence shown here is derived from an EMBL/GenBank/DDBJ whole genome shotgun (WGS) entry which is preliminary data.</text>
</comment>
<evidence type="ECO:0000313" key="2">
    <source>
        <dbReference type="Proteomes" id="UP001172155"/>
    </source>
</evidence>